<dbReference type="Pfam" id="PF09517">
    <property type="entry name" value="RE_Eco29kI"/>
    <property type="match status" value="1"/>
</dbReference>
<protein>
    <submittedName>
        <fullName evidence="1">Eco29kI family restriction endonuclease</fullName>
        <ecNumber evidence="1">3.1.21.-</ecNumber>
    </submittedName>
</protein>
<reference evidence="1 2" key="1">
    <citation type="submission" date="2024-08" db="EMBL/GenBank/DDBJ databases">
        <authorList>
            <person name="Lu H."/>
        </authorList>
    </citation>
    <scope>NUCLEOTIDE SEQUENCE [LARGE SCALE GENOMIC DNA]</scope>
    <source>
        <strain evidence="1 2">LKC17W</strain>
    </source>
</reference>
<keyword evidence="1" id="KW-0540">Nuclease</keyword>
<organism evidence="1 2">
    <name type="scientific">Pelomonas margarita</name>
    <dbReference type="NCBI Taxonomy" id="3299031"/>
    <lineage>
        <taxon>Bacteria</taxon>
        <taxon>Pseudomonadati</taxon>
        <taxon>Pseudomonadota</taxon>
        <taxon>Betaproteobacteria</taxon>
        <taxon>Burkholderiales</taxon>
        <taxon>Sphaerotilaceae</taxon>
        <taxon>Roseateles</taxon>
    </lineage>
</organism>
<name>A0ABW7FE21_9BURK</name>
<proteinExistence type="predicted"/>
<evidence type="ECO:0000313" key="2">
    <source>
        <dbReference type="Proteomes" id="UP001606301"/>
    </source>
</evidence>
<dbReference type="GO" id="GO:0004519">
    <property type="term" value="F:endonuclease activity"/>
    <property type="evidence" value="ECO:0007669"/>
    <property type="project" value="UniProtKB-KW"/>
</dbReference>
<dbReference type="Proteomes" id="UP001606301">
    <property type="component" value="Unassembled WGS sequence"/>
</dbReference>
<dbReference type="GO" id="GO:0016787">
    <property type="term" value="F:hydrolase activity"/>
    <property type="evidence" value="ECO:0007669"/>
    <property type="project" value="UniProtKB-KW"/>
</dbReference>
<dbReference type="RefSeq" id="WP_394395765.1">
    <property type="nucleotide sequence ID" value="NZ_JBIGHW010000002.1"/>
</dbReference>
<dbReference type="EMBL" id="JBIGHW010000002">
    <property type="protein sequence ID" value="MFG6439974.1"/>
    <property type="molecule type" value="Genomic_DNA"/>
</dbReference>
<dbReference type="InterPro" id="IPR018575">
    <property type="entry name" value="Restrct_endonuc_II_Eco29kI"/>
</dbReference>
<dbReference type="EC" id="3.1.21.-" evidence="1"/>
<sequence>MSNADPYNPLDKINLGKNVAEALLGRKPQPLPALTRFAGAGLYALYYRGPAAPYERLAALNHGDDPQAPIYVGKAVPAGARKGGTGKDGAQTSALYKRLAEHADSLRATPTLDVGDFSCRYLVVDDIWIPLGESLLIAKFSPIWNTTIDGFGNHDPGKGRYNGLRPRWDVLHPGRSWAERCQQRSETAAQIATEVAARLQVTLPNPKPLFYVEQQATDYRVSNLSDET</sequence>
<keyword evidence="1" id="KW-0255">Endonuclease</keyword>
<accession>A0ABW7FE21</accession>
<keyword evidence="1" id="KW-0378">Hydrolase</keyword>
<gene>
    <name evidence="1" type="ORF">ACG0Z3_04705</name>
</gene>
<comment type="caution">
    <text evidence="1">The sequence shown here is derived from an EMBL/GenBank/DDBJ whole genome shotgun (WGS) entry which is preliminary data.</text>
</comment>
<evidence type="ECO:0000313" key="1">
    <source>
        <dbReference type="EMBL" id="MFG6439974.1"/>
    </source>
</evidence>
<keyword evidence="2" id="KW-1185">Reference proteome</keyword>